<sequence>MRTRADILADLELVENYKPVNYSSSMMKTADRNRLERELEEVEKSERKMDFYRLNQVERAARQKAVEAIAAQDIINDKELKLELDGYTIAIKIYKTKQHG</sequence>
<evidence type="ECO:0000256" key="1">
    <source>
        <dbReference type="SAM" id="Coils"/>
    </source>
</evidence>
<evidence type="ECO:0000313" key="2">
    <source>
        <dbReference type="EMBL" id="UTH13914.1"/>
    </source>
</evidence>
<dbReference type="Proteomes" id="UP001057381">
    <property type="component" value="Chromosome"/>
</dbReference>
<name>A0A9Q9BT99_9STAP</name>
<dbReference type="AlphaFoldDB" id="A0A9Q9BT99"/>
<proteinExistence type="predicted"/>
<dbReference type="EMBL" id="CP073809">
    <property type="protein sequence ID" value="UTH13914.1"/>
    <property type="molecule type" value="Genomic_DNA"/>
</dbReference>
<feature type="coiled-coil region" evidence="1">
    <location>
        <begin position="25"/>
        <end position="55"/>
    </location>
</feature>
<reference evidence="2" key="1">
    <citation type="submission" date="2021-04" db="EMBL/GenBank/DDBJ databases">
        <title>Complete Genome Sequences of Macrococcus spp. from dog and cattle.</title>
        <authorList>
            <person name="Schwendener S."/>
            <person name="Perreten V."/>
        </authorList>
    </citation>
    <scope>NUCLEOTIDE SEQUENCE</scope>
    <source>
        <strain evidence="2">Epi0143-OL</strain>
    </source>
</reference>
<keyword evidence="1" id="KW-0175">Coiled coil</keyword>
<evidence type="ECO:0000313" key="3">
    <source>
        <dbReference type="Proteomes" id="UP001057381"/>
    </source>
</evidence>
<organism evidence="2 3">
    <name type="scientific">Macrococcus equipercicus</name>
    <dbReference type="NCBI Taxonomy" id="69967"/>
    <lineage>
        <taxon>Bacteria</taxon>
        <taxon>Bacillati</taxon>
        <taxon>Bacillota</taxon>
        <taxon>Bacilli</taxon>
        <taxon>Bacillales</taxon>
        <taxon>Staphylococcaceae</taxon>
        <taxon>Macrococcus</taxon>
    </lineage>
</organism>
<dbReference type="RefSeq" id="WP_254250047.1">
    <property type="nucleotide sequence ID" value="NZ_CP073809.1"/>
</dbReference>
<accession>A0A9Q9BT99</accession>
<gene>
    <name evidence="2" type="ORF">KFV11_00640</name>
</gene>
<dbReference type="KEGG" id="mequ:KFV11_00640"/>
<protein>
    <submittedName>
        <fullName evidence="2">Uncharacterized protein</fullName>
    </submittedName>
</protein>